<feature type="modified residue" description="4-aspartylphosphate" evidence="3">
    <location>
        <position position="58"/>
    </location>
</feature>
<dbReference type="AlphaFoldDB" id="A0A1Y0I5T5"/>
<dbReference type="EMBL" id="CP021425">
    <property type="protein sequence ID" value="ARU55848.1"/>
    <property type="molecule type" value="Genomic_DNA"/>
</dbReference>
<evidence type="ECO:0000256" key="2">
    <source>
        <dbReference type="ARBA" id="ARBA00023125"/>
    </source>
</evidence>
<organism evidence="6 7">
    <name type="scientific">Oleiphilus messinensis</name>
    <dbReference type="NCBI Taxonomy" id="141451"/>
    <lineage>
        <taxon>Bacteria</taxon>
        <taxon>Pseudomonadati</taxon>
        <taxon>Pseudomonadota</taxon>
        <taxon>Gammaproteobacteria</taxon>
        <taxon>Oceanospirillales</taxon>
        <taxon>Oleiphilaceae</taxon>
        <taxon>Oleiphilus</taxon>
    </lineage>
</organism>
<dbReference type="InterPro" id="IPR051015">
    <property type="entry name" value="EvgA-like"/>
</dbReference>
<dbReference type="KEGG" id="ome:OLMES_1773"/>
<protein>
    <submittedName>
        <fullName evidence="6">Response regulator</fullName>
    </submittedName>
</protein>
<dbReference type="InterPro" id="IPR011006">
    <property type="entry name" value="CheY-like_superfamily"/>
</dbReference>
<accession>A0A1Y0I5T5</accession>
<dbReference type="SUPFAM" id="SSF46894">
    <property type="entry name" value="C-terminal effector domain of the bipartite response regulators"/>
    <property type="match status" value="1"/>
</dbReference>
<dbReference type="PROSITE" id="PS50110">
    <property type="entry name" value="RESPONSE_REGULATORY"/>
    <property type="match status" value="1"/>
</dbReference>
<dbReference type="Gene3D" id="1.10.10.10">
    <property type="entry name" value="Winged helix-like DNA-binding domain superfamily/Winged helix DNA-binding domain"/>
    <property type="match status" value="1"/>
</dbReference>
<dbReference type="GO" id="GO:0006355">
    <property type="term" value="P:regulation of DNA-templated transcription"/>
    <property type="evidence" value="ECO:0007669"/>
    <property type="project" value="InterPro"/>
</dbReference>
<dbReference type="InterPro" id="IPR036388">
    <property type="entry name" value="WH-like_DNA-bd_sf"/>
</dbReference>
<evidence type="ECO:0000259" key="4">
    <source>
        <dbReference type="PROSITE" id="PS50043"/>
    </source>
</evidence>
<dbReference type="InterPro" id="IPR058245">
    <property type="entry name" value="NreC/VraR/RcsB-like_REC"/>
</dbReference>
<gene>
    <name evidence="6" type="ORF">OLMES_1773</name>
</gene>
<proteinExistence type="predicted"/>
<evidence type="ECO:0000256" key="3">
    <source>
        <dbReference type="PROSITE-ProRule" id="PRU00169"/>
    </source>
</evidence>
<sequence>MYAELTCLLIDDHPLFMEGLTLALSRYIPAENLLTCSDSEQALNLLIKHPEIDLVLLDLNLPGQGGLSLLQEIRKRRLPVPVVILSASEDSADVHAAIVAGASGFINKASGSASIMENVVKVLNGDICTPAFYHRVDHNAVQANLQELNITPRQLEVLKLLAAGMPNKRICTTLGLTEHTVKSHLKALFTVLEVHNRTECVTVANRLGLV</sequence>
<dbReference type="SMART" id="SM00421">
    <property type="entry name" value="HTH_LUXR"/>
    <property type="match status" value="1"/>
</dbReference>
<keyword evidence="7" id="KW-1185">Reference proteome</keyword>
<evidence type="ECO:0000256" key="1">
    <source>
        <dbReference type="ARBA" id="ARBA00022553"/>
    </source>
</evidence>
<dbReference type="OrthoDB" id="9814495at2"/>
<dbReference type="Pfam" id="PF00196">
    <property type="entry name" value="GerE"/>
    <property type="match status" value="1"/>
</dbReference>
<dbReference type="SUPFAM" id="SSF52172">
    <property type="entry name" value="CheY-like"/>
    <property type="match status" value="1"/>
</dbReference>
<dbReference type="RefSeq" id="WP_087460907.1">
    <property type="nucleotide sequence ID" value="NZ_CP021425.1"/>
</dbReference>
<dbReference type="GO" id="GO:0000160">
    <property type="term" value="P:phosphorelay signal transduction system"/>
    <property type="evidence" value="ECO:0007669"/>
    <property type="project" value="InterPro"/>
</dbReference>
<evidence type="ECO:0000259" key="5">
    <source>
        <dbReference type="PROSITE" id="PS50110"/>
    </source>
</evidence>
<dbReference type="InterPro" id="IPR016032">
    <property type="entry name" value="Sig_transdc_resp-reg_C-effctor"/>
</dbReference>
<dbReference type="InterPro" id="IPR000792">
    <property type="entry name" value="Tscrpt_reg_LuxR_C"/>
</dbReference>
<dbReference type="CDD" id="cd06170">
    <property type="entry name" value="LuxR_C_like"/>
    <property type="match status" value="1"/>
</dbReference>
<dbReference type="GO" id="GO:0003677">
    <property type="term" value="F:DNA binding"/>
    <property type="evidence" value="ECO:0007669"/>
    <property type="project" value="UniProtKB-KW"/>
</dbReference>
<dbReference type="Gene3D" id="3.40.50.2300">
    <property type="match status" value="1"/>
</dbReference>
<feature type="domain" description="Response regulatory" evidence="5">
    <location>
        <begin position="6"/>
        <end position="123"/>
    </location>
</feature>
<dbReference type="Proteomes" id="UP000196027">
    <property type="component" value="Chromosome"/>
</dbReference>
<name>A0A1Y0I5T5_9GAMM</name>
<evidence type="ECO:0000313" key="6">
    <source>
        <dbReference type="EMBL" id="ARU55848.1"/>
    </source>
</evidence>
<feature type="domain" description="HTH luxR-type" evidence="4">
    <location>
        <begin position="141"/>
        <end position="208"/>
    </location>
</feature>
<dbReference type="Pfam" id="PF00072">
    <property type="entry name" value="Response_reg"/>
    <property type="match status" value="1"/>
</dbReference>
<dbReference type="PANTHER" id="PTHR45566">
    <property type="entry name" value="HTH-TYPE TRANSCRIPTIONAL REGULATOR YHJB-RELATED"/>
    <property type="match status" value="1"/>
</dbReference>
<dbReference type="SMART" id="SM00448">
    <property type="entry name" value="REC"/>
    <property type="match status" value="1"/>
</dbReference>
<evidence type="ECO:0000313" key="7">
    <source>
        <dbReference type="Proteomes" id="UP000196027"/>
    </source>
</evidence>
<keyword evidence="2" id="KW-0238">DNA-binding</keyword>
<reference evidence="6 7" key="1">
    <citation type="submission" date="2017-05" db="EMBL/GenBank/DDBJ databases">
        <title>Genomic insights into alkan degradation activity of Oleiphilus messinensis.</title>
        <authorList>
            <person name="Kozyavkin S.A."/>
            <person name="Slesarev A.I."/>
            <person name="Golyshin P.N."/>
            <person name="Korzhenkov A."/>
            <person name="Golyshina O.N."/>
            <person name="Toshchakov S.V."/>
        </authorList>
    </citation>
    <scope>NUCLEOTIDE SEQUENCE [LARGE SCALE GENOMIC DNA]</scope>
    <source>
        <strain evidence="6 7">ME102</strain>
    </source>
</reference>
<dbReference type="PRINTS" id="PR00038">
    <property type="entry name" value="HTHLUXR"/>
</dbReference>
<dbReference type="PANTHER" id="PTHR45566:SF1">
    <property type="entry name" value="HTH-TYPE TRANSCRIPTIONAL REGULATOR YHJB-RELATED"/>
    <property type="match status" value="1"/>
</dbReference>
<keyword evidence="1 3" id="KW-0597">Phosphoprotein</keyword>
<dbReference type="PROSITE" id="PS50043">
    <property type="entry name" value="HTH_LUXR_2"/>
    <property type="match status" value="1"/>
</dbReference>
<dbReference type="CDD" id="cd17535">
    <property type="entry name" value="REC_NarL-like"/>
    <property type="match status" value="1"/>
</dbReference>
<dbReference type="InterPro" id="IPR001789">
    <property type="entry name" value="Sig_transdc_resp-reg_receiver"/>
</dbReference>